<feature type="compositionally biased region" description="Polar residues" evidence="1">
    <location>
        <begin position="284"/>
        <end position="297"/>
    </location>
</feature>
<dbReference type="RefSeq" id="WP_190877787.1">
    <property type="nucleotide sequence ID" value="NZ_JACJSK010000008.1"/>
</dbReference>
<feature type="domain" description="PPM-type phosphatase" evidence="3">
    <location>
        <begin position="12"/>
        <end position="251"/>
    </location>
</feature>
<organism evidence="4 5">
    <name type="scientific">Planktothricoides raciborskii FACHB-1370</name>
    <dbReference type="NCBI Taxonomy" id="2949576"/>
    <lineage>
        <taxon>Bacteria</taxon>
        <taxon>Bacillati</taxon>
        <taxon>Cyanobacteriota</taxon>
        <taxon>Cyanophyceae</taxon>
        <taxon>Oscillatoriophycideae</taxon>
        <taxon>Oscillatoriales</taxon>
        <taxon>Oscillatoriaceae</taxon>
        <taxon>Planktothricoides</taxon>
    </lineage>
</organism>
<feature type="compositionally biased region" description="Low complexity" evidence="1">
    <location>
        <begin position="340"/>
        <end position="356"/>
    </location>
</feature>
<comment type="caution">
    <text evidence="4">The sequence shown here is derived from an EMBL/GenBank/DDBJ whole genome shotgun (WGS) entry which is preliminary data.</text>
</comment>
<feature type="transmembrane region" description="Helical" evidence="2">
    <location>
        <begin position="373"/>
        <end position="390"/>
    </location>
</feature>
<accession>A0ABR8EAB6</accession>
<protein>
    <submittedName>
        <fullName evidence="4">Protein phosphatase 2C domain-containing protein</fullName>
    </submittedName>
</protein>
<dbReference type="InterPro" id="IPR036457">
    <property type="entry name" value="PPM-type-like_dom_sf"/>
</dbReference>
<name>A0ABR8EAB6_9CYAN</name>
<evidence type="ECO:0000256" key="1">
    <source>
        <dbReference type="SAM" id="MobiDB-lite"/>
    </source>
</evidence>
<keyword evidence="2" id="KW-0472">Membrane</keyword>
<dbReference type="Pfam" id="PF13672">
    <property type="entry name" value="PP2C_2"/>
    <property type="match status" value="1"/>
</dbReference>
<dbReference type="SUPFAM" id="SSF81606">
    <property type="entry name" value="PP2C-like"/>
    <property type="match status" value="1"/>
</dbReference>
<evidence type="ECO:0000259" key="3">
    <source>
        <dbReference type="Pfam" id="PF13672"/>
    </source>
</evidence>
<evidence type="ECO:0000313" key="5">
    <source>
        <dbReference type="Proteomes" id="UP000641954"/>
    </source>
</evidence>
<evidence type="ECO:0000256" key="2">
    <source>
        <dbReference type="SAM" id="Phobius"/>
    </source>
</evidence>
<keyword evidence="2" id="KW-0812">Transmembrane</keyword>
<reference evidence="4 5" key="1">
    <citation type="journal article" date="2020" name="ISME J.">
        <title>Comparative genomics reveals insights into cyanobacterial evolution and habitat adaptation.</title>
        <authorList>
            <person name="Chen M.Y."/>
            <person name="Teng W.K."/>
            <person name="Zhao L."/>
            <person name="Hu C.X."/>
            <person name="Zhou Y.K."/>
            <person name="Han B.P."/>
            <person name="Song L.R."/>
            <person name="Shu W.S."/>
        </authorList>
    </citation>
    <scope>NUCLEOTIDE SEQUENCE [LARGE SCALE GENOMIC DNA]</scope>
    <source>
        <strain evidence="4 5">FACHB-1370</strain>
    </source>
</reference>
<sequence length="485" mass="54020">MPWKAIACSAKGTSHEKIGSPCQDYAGFIRVNDSGETDDNGDIAIGAVCDGAGSCKYSDIGSQLAVKKTLQYLQGWLKWLKEEKKDLSEPISEDSAHNIFGKNLAKVQEAFRVKAQEMACYSKDFSCTLLVVVATPKWLAAMQIGDGFIVIRQPDLKDKLSEYKLLFQPIKGEYANQTTFITASNALQVMQVKVLPGPQQFIFASTDGLERLALENGKESKPYPQFFDSFRDAIQIRLEAEEKKSMEKWLQWEEVNNRTDDDKTILLCWYKSADELKQSTETSQSSAIVHTSSQAIPTIQLPGGATRNSPQPTPAPQPLGGVTSQTTQTRVAQPSENAISQSDSNSEPPSSGVSDSLDNQSQLVRKIDEKEDCYIEIYALVINLLSGIFWNSLWHDLFVNISFRSSGFRNFVGLVLAILLTVLILLVDWHIYQKIKQYYPNKSKKSLFFYMALICAVGLGLGGLVYYLIRLGLLYLSNVSIELPK</sequence>
<feature type="transmembrane region" description="Helical" evidence="2">
    <location>
        <begin position="447"/>
        <end position="469"/>
    </location>
</feature>
<dbReference type="Gene3D" id="3.60.40.10">
    <property type="entry name" value="PPM-type phosphatase domain"/>
    <property type="match status" value="1"/>
</dbReference>
<evidence type="ECO:0000313" key="4">
    <source>
        <dbReference type="EMBL" id="MBD2543686.1"/>
    </source>
</evidence>
<keyword evidence="5" id="KW-1185">Reference proteome</keyword>
<dbReference type="InterPro" id="IPR001932">
    <property type="entry name" value="PPM-type_phosphatase-like_dom"/>
</dbReference>
<dbReference type="EMBL" id="JACJSK010000008">
    <property type="protein sequence ID" value="MBD2543686.1"/>
    <property type="molecule type" value="Genomic_DNA"/>
</dbReference>
<proteinExistence type="predicted"/>
<feature type="transmembrane region" description="Helical" evidence="2">
    <location>
        <begin position="410"/>
        <end position="427"/>
    </location>
</feature>
<feature type="region of interest" description="Disordered" evidence="1">
    <location>
        <begin position="284"/>
        <end position="359"/>
    </location>
</feature>
<gene>
    <name evidence="4" type="ORF">H6G72_07460</name>
</gene>
<keyword evidence="2" id="KW-1133">Transmembrane helix</keyword>
<feature type="compositionally biased region" description="Polar residues" evidence="1">
    <location>
        <begin position="322"/>
        <end position="339"/>
    </location>
</feature>
<dbReference type="Proteomes" id="UP000641954">
    <property type="component" value="Unassembled WGS sequence"/>
</dbReference>